<evidence type="ECO:0008006" key="7">
    <source>
        <dbReference type="Google" id="ProtNLM"/>
    </source>
</evidence>
<feature type="domain" description="Tyrosine specific protein phosphatases" evidence="4">
    <location>
        <begin position="118"/>
        <end position="172"/>
    </location>
</feature>
<dbReference type="PROSITE" id="PS00383">
    <property type="entry name" value="TYR_PHOSPHATASE_1"/>
    <property type="match status" value="1"/>
</dbReference>
<dbReference type="Gene3D" id="3.90.190.10">
    <property type="entry name" value="Protein tyrosine phosphatase superfamily"/>
    <property type="match status" value="1"/>
</dbReference>
<evidence type="ECO:0000259" key="3">
    <source>
        <dbReference type="PROSITE" id="PS50054"/>
    </source>
</evidence>
<gene>
    <name evidence="5" type="ORF">GWI33_013405</name>
</gene>
<dbReference type="EMBL" id="JAACXV010013238">
    <property type="protein sequence ID" value="KAF7273904.1"/>
    <property type="molecule type" value="Genomic_DNA"/>
</dbReference>
<evidence type="ECO:0000259" key="4">
    <source>
        <dbReference type="PROSITE" id="PS50056"/>
    </source>
</evidence>
<dbReference type="InterPro" id="IPR000340">
    <property type="entry name" value="Dual-sp_phosphatase_cat-dom"/>
</dbReference>
<dbReference type="InterPro" id="IPR020422">
    <property type="entry name" value="TYR_PHOSPHATASE_DUAL_dom"/>
</dbReference>
<dbReference type="PANTHER" id="PTHR46377">
    <property type="entry name" value="DUAL SPECIFICITY PROTEIN PHOSPHATASE 19"/>
    <property type="match status" value="1"/>
</dbReference>
<keyword evidence="1" id="KW-0378">Hydrolase</keyword>
<dbReference type="GO" id="GO:0008579">
    <property type="term" value="F:JUN kinase phosphatase activity"/>
    <property type="evidence" value="ECO:0007669"/>
    <property type="project" value="TreeGrafter"/>
</dbReference>
<accession>A0A834I6J5</accession>
<dbReference type="SMART" id="SM00195">
    <property type="entry name" value="DSPc"/>
    <property type="match status" value="1"/>
</dbReference>
<dbReference type="SUPFAM" id="SSF52799">
    <property type="entry name" value="(Phosphotyrosine protein) phosphatases II"/>
    <property type="match status" value="1"/>
</dbReference>
<proteinExistence type="predicted"/>
<evidence type="ECO:0000256" key="1">
    <source>
        <dbReference type="ARBA" id="ARBA00022801"/>
    </source>
</evidence>
<reference evidence="5" key="1">
    <citation type="submission" date="2020-08" db="EMBL/GenBank/DDBJ databases">
        <title>Genome sequencing and assembly of the red palm weevil Rhynchophorus ferrugineus.</title>
        <authorList>
            <person name="Dias G.B."/>
            <person name="Bergman C.M."/>
            <person name="Manee M."/>
        </authorList>
    </citation>
    <scope>NUCLEOTIDE SEQUENCE</scope>
    <source>
        <strain evidence="5">AA-2017</strain>
        <tissue evidence="5">Whole larva</tissue>
    </source>
</reference>
<evidence type="ECO:0000313" key="5">
    <source>
        <dbReference type="EMBL" id="KAF7273904.1"/>
    </source>
</evidence>
<protein>
    <recommendedName>
        <fullName evidence="7">Dual specificity protein phosphatase 19</fullName>
    </recommendedName>
</protein>
<organism evidence="5 6">
    <name type="scientific">Rhynchophorus ferrugineus</name>
    <name type="common">Red palm weevil</name>
    <name type="synonym">Curculio ferrugineus</name>
    <dbReference type="NCBI Taxonomy" id="354439"/>
    <lineage>
        <taxon>Eukaryota</taxon>
        <taxon>Metazoa</taxon>
        <taxon>Ecdysozoa</taxon>
        <taxon>Arthropoda</taxon>
        <taxon>Hexapoda</taxon>
        <taxon>Insecta</taxon>
        <taxon>Pterygota</taxon>
        <taxon>Neoptera</taxon>
        <taxon>Endopterygota</taxon>
        <taxon>Coleoptera</taxon>
        <taxon>Polyphaga</taxon>
        <taxon>Cucujiformia</taxon>
        <taxon>Curculionidae</taxon>
        <taxon>Dryophthorinae</taxon>
        <taxon>Rhynchophorus</taxon>
    </lineage>
</organism>
<sequence>MGLLDQLKDTKCRLKPTRTIITRPDGQQYVEVSDTVISLGRNGSGYVVDTSPDNKPAQITEHLFLGSQDCCDESVLQHHDIKNVLSVGIEAPVKCDDVTYKFIEMLDVPETDLSIYLKDCLDFIETALNSSSNVLVHCNAGVSRSASVVIAFLILKRQHSFQEAFDRVVTARRCIRPNDGFLKQLKSLKPFS</sequence>
<evidence type="ECO:0000256" key="2">
    <source>
        <dbReference type="ARBA" id="ARBA00022912"/>
    </source>
</evidence>
<dbReference type="AlphaFoldDB" id="A0A834I6J5"/>
<dbReference type="PROSITE" id="PS50054">
    <property type="entry name" value="TYR_PHOSPHATASE_DUAL"/>
    <property type="match status" value="1"/>
</dbReference>
<evidence type="ECO:0000313" key="6">
    <source>
        <dbReference type="Proteomes" id="UP000625711"/>
    </source>
</evidence>
<dbReference type="InterPro" id="IPR000387">
    <property type="entry name" value="Tyr_Pase_dom"/>
</dbReference>
<dbReference type="PANTHER" id="PTHR46377:SF1">
    <property type="entry name" value="DUAL SPECIFICITY PROTEIN PHOSPHATASE 19"/>
    <property type="match status" value="1"/>
</dbReference>
<dbReference type="Proteomes" id="UP000625711">
    <property type="component" value="Unassembled WGS sequence"/>
</dbReference>
<dbReference type="InterPro" id="IPR029021">
    <property type="entry name" value="Prot-tyrosine_phosphatase-like"/>
</dbReference>
<dbReference type="PROSITE" id="PS50056">
    <property type="entry name" value="TYR_PHOSPHATASE_2"/>
    <property type="match status" value="1"/>
</dbReference>
<dbReference type="GO" id="GO:0005737">
    <property type="term" value="C:cytoplasm"/>
    <property type="evidence" value="ECO:0007669"/>
    <property type="project" value="TreeGrafter"/>
</dbReference>
<dbReference type="OrthoDB" id="10252009at2759"/>
<name>A0A834I6J5_RHYFE</name>
<keyword evidence="6" id="KW-1185">Reference proteome</keyword>
<dbReference type="InterPro" id="IPR016130">
    <property type="entry name" value="Tyr_Pase_AS"/>
</dbReference>
<keyword evidence="2" id="KW-0904">Protein phosphatase</keyword>
<feature type="domain" description="Tyrosine-protein phosphatase" evidence="3">
    <location>
        <begin position="55"/>
        <end position="192"/>
    </location>
</feature>
<dbReference type="Pfam" id="PF00782">
    <property type="entry name" value="DSPc"/>
    <property type="match status" value="1"/>
</dbReference>
<comment type="caution">
    <text evidence="5">The sequence shown here is derived from an EMBL/GenBank/DDBJ whole genome shotgun (WGS) entry which is preliminary data.</text>
</comment>
<dbReference type="CDD" id="cd14498">
    <property type="entry name" value="DSP"/>
    <property type="match status" value="1"/>
</dbReference>